<organism evidence="1 2">
    <name type="scientific">Streptomyces noursei</name>
    <name type="common">Streptomyces albulus</name>
    <dbReference type="NCBI Taxonomy" id="1971"/>
    <lineage>
        <taxon>Bacteria</taxon>
        <taxon>Bacillati</taxon>
        <taxon>Actinomycetota</taxon>
        <taxon>Actinomycetes</taxon>
        <taxon>Kitasatosporales</taxon>
        <taxon>Streptomycetaceae</taxon>
        <taxon>Streptomyces</taxon>
    </lineage>
</organism>
<evidence type="ECO:0000313" key="2">
    <source>
        <dbReference type="Proteomes" id="UP000236047"/>
    </source>
</evidence>
<keyword evidence="2" id="KW-1185">Reference proteome</keyword>
<sequence>MVRMVDQTPAQRALACSYTTGDGQVRFDISSLSVHHHTDRSATLTYEIAVVRQGHQDEHWMFTLPWDDKSFVDVLTSSHPDPHRLQQLVHLVRASLEEWWDTKGQNRRTAKMGRQLH</sequence>
<dbReference type="Proteomes" id="UP000236047">
    <property type="component" value="Unassembled WGS sequence"/>
</dbReference>
<dbReference type="AlphaFoldDB" id="A0A2N8PFY8"/>
<protein>
    <submittedName>
        <fullName evidence="1">Uncharacterized protein</fullName>
    </submittedName>
</protein>
<evidence type="ECO:0000313" key="1">
    <source>
        <dbReference type="EMBL" id="PNE39942.1"/>
    </source>
</evidence>
<name>A0A2N8PFY8_STRNR</name>
<accession>A0A2N8PFY8</accession>
<proteinExistence type="predicted"/>
<gene>
    <name evidence="1" type="ORF">AOB60_02400</name>
</gene>
<reference evidence="2" key="1">
    <citation type="submission" date="2015-09" db="EMBL/GenBank/DDBJ databases">
        <authorList>
            <person name="Graham D.E."/>
            <person name="Mahan K.M."/>
            <person name="Klingeman D.M."/>
            <person name="Fida T."/>
            <person name="Giannone R.J."/>
            <person name="Hettich R.L."/>
            <person name="Parry R.J."/>
            <person name="Spain J.C."/>
        </authorList>
    </citation>
    <scope>NUCLEOTIDE SEQUENCE [LARGE SCALE GENOMIC DNA]</scope>
    <source>
        <strain evidence="2">JCM 4701</strain>
    </source>
</reference>
<dbReference type="EMBL" id="LJSN01000002">
    <property type="protein sequence ID" value="PNE39942.1"/>
    <property type="molecule type" value="Genomic_DNA"/>
</dbReference>
<comment type="caution">
    <text evidence="1">The sequence shown here is derived from an EMBL/GenBank/DDBJ whole genome shotgun (WGS) entry which is preliminary data.</text>
</comment>